<comment type="caution">
    <text evidence="1">The sequence shown here is derived from an EMBL/GenBank/DDBJ whole genome shotgun (WGS) entry which is preliminary data.</text>
</comment>
<dbReference type="Pfam" id="PF18906">
    <property type="entry name" value="Phage_tube_2"/>
    <property type="match status" value="1"/>
</dbReference>
<gene>
    <name evidence="1" type="ORF">LCGC14_1803710</name>
</gene>
<feature type="non-terminal residue" evidence="1">
    <location>
        <position position="303"/>
    </location>
</feature>
<reference evidence="1" key="1">
    <citation type="journal article" date="2015" name="Nature">
        <title>Complex archaea that bridge the gap between prokaryotes and eukaryotes.</title>
        <authorList>
            <person name="Spang A."/>
            <person name="Saw J.H."/>
            <person name="Jorgensen S.L."/>
            <person name="Zaremba-Niedzwiedzka K."/>
            <person name="Martijn J."/>
            <person name="Lind A.E."/>
            <person name="van Eijk R."/>
            <person name="Schleper C."/>
            <person name="Guy L."/>
            <person name="Ettema T.J."/>
        </authorList>
    </citation>
    <scope>NUCLEOTIDE SEQUENCE</scope>
</reference>
<dbReference type="AlphaFoldDB" id="A0A0F9JNI8"/>
<protein>
    <submittedName>
        <fullName evidence="1">Uncharacterized protein</fullName>
    </submittedName>
</protein>
<accession>A0A0F9JNI8</accession>
<dbReference type="InterPro" id="IPR044000">
    <property type="entry name" value="Phage_tube_2"/>
</dbReference>
<dbReference type="EMBL" id="LAZR01017417">
    <property type="protein sequence ID" value="KKM00513.1"/>
    <property type="molecule type" value="Genomic_DNA"/>
</dbReference>
<sequence>MTEYMIGKREQIAMCEEDTWAALGAKTMVNDGFIVGKNTVIEPDFSKSWQEILGAGADSRDIDSMEKGPERYRFTMTFNPTNWKFIRYCAHGTVTNTGTTPTVHTFTATDTVKSFTLEWAKRSGTDHVITLTGCIIANYTIRFNKGFGATEGFVTVVASCLGKSASAGTSTTSVSANTDDAFQFRMAKLTYAGSEVVEVNSGEINVDNGITEEDARYCNSTLDQAIGEPIPTVRRYTCRFNINQKDDTYYDDWEDQVVVPSTNKLELIRGTGPADDVTFTFTSMYVQTAVSPTNIEGVTNVDI</sequence>
<name>A0A0F9JNI8_9ZZZZ</name>
<proteinExistence type="predicted"/>
<evidence type="ECO:0000313" key="1">
    <source>
        <dbReference type="EMBL" id="KKM00513.1"/>
    </source>
</evidence>
<organism evidence="1">
    <name type="scientific">marine sediment metagenome</name>
    <dbReference type="NCBI Taxonomy" id="412755"/>
    <lineage>
        <taxon>unclassified sequences</taxon>
        <taxon>metagenomes</taxon>
        <taxon>ecological metagenomes</taxon>
    </lineage>
</organism>